<feature type="domain" description="MlaB-like STAS" evidence="1">
    <location>
        <begin position="10"/>
        <end position="86"/>
    </location>
</feature>
<dbReference type="RefSeq" id="WP_109456294.1">
    <property type="nucleotide sequence ID" value="NZ_QFBC01000001.1"/>
</dbReference>
<name>A0A2U2DWT1_9HYPH</name>
<evidence type="ECO:0000313" key="3">
    <source>
        <dbReference type="Proteomes" id="UP000245252"/>
    </source>
</evidence>
<dbReference type="Pfam" id="PF13466">
    <property type="entry name" value="STAS_2"/>
    <property type="match status" value="1"/>
</dbReference>
<keyword evidence="3" id="KW-1185">Reference proteome</keyword>
<organism evidence="2 3">
    <name type="scientific">Metarhizobium album</name>
    <dbReference type="NCBI Taxonomy" id="2182425"/>
    <lineage>
        <taxon>Bacteria</taxon>
        <taxon>Pseudomonadati</taxon>
        <taxon>Pseudomonadota</taxon>
        <taxon>Alphaproteobacteria</taxon>
        <taxon>Hyphomicrobiales</taxon>
        <taxon>Rhizobiaceae</taxon>
        <taxon>Metarhizobium</taxon>
    </lineage>
</organism>
<reference evidence="2 3" key="1">
    <citation type="submission" date="2018-05" db="EMBL/GenBank/DDBJ databases">
        <title>The draft genome of strain NS-104.</title>
        <authorList>
            <person name="Hang P."/>
            <person name="Jiang J."/>
        </authorList>
    </citation>
    <scope>NUCLEOTIDE SEQUENCE [LARGE SCALE GENOMIC DNA]</scope>
    <source>
        <strain evidence="2 3">NS-104</strain>
    </source>
</reference>
<sequence length="98" mass="10495">MASKAGAQNVKLAAVLDLNEATTLQGTLQSLRGSDIVIDASAVERCGTQCIQVLLAGAKAWEEDKKTFTIGKVSDAFEKTTQLIGVNFEQLLGKEIRQ</sequence>
<proteinExistence type="predicted"/>
<gene>
    <name evidence="2" type="ORF">DEM27_00840</name>
</gene>
<evidence type="ECO:0000313" key="2">
    <source>
        <dbReference type="EMBL" id="PWE57777.1"/>
    </source>
</evidence>
<dbReference type="EMBL" id="QFBC01000001">
    <property type="protein sequence ID" value="PWE57777.1"/>
    <property type="molecule type" value="Genomic_DNA"/>
</dbReference>
<comment type="caution">
    <text evidence="2">The sequence shown here is derived from an EMBL/GenBank/DDBJ whole genome shotgun (WGS) entry which is preliminary data.</text>
</comment>
<dbReference type="Proteomes" id="UP000245252">
    <property type="component" value="Unassembled WGS sequence"/>
</dbReference>
<protein>
    <submittedName>
        <fullName evidence="2">Chemotaxis protein CheX</fullName>
    </submittedName>
</protein>
<dbReference type="OrthoDB" id="7280289at2"/>
<dbReference type="SUPFAM" id="SSF52091">
    <property type="entry name" value="SpoIIaa-like"/>
    <property type="match status" value="1"/>
</dbReference>
<dbReference type="InterPro" id="IPR058548">
    <property type="entry name" value="MlaB-like_STAS"/>
</dbReference>
<evidence type="ECO:0000259" key="1">
    <source>
        <dbReference type="Pfam" id="PF13466"/>
    </source>
</evidence>
<accession>A0A2U2DWT1</accession>
<dbReference type="Gene3D" id="3.30.750.24">
    <property type="entry name" value="STAS domain"/>
    <property type="match status" value="1"/>
</dbReference>
<dbReference type="AlphaFoldDB" id="A0A2U2DWT1"/>
<dbReference type="InterPro" id="IPR036513">
    <property type="entry name" value="STAS_dom_sf"/>
</dbReference>